<dbReference type="SUPFAM" id="SSF46458">
    <property type="entry name" value="Globin-like"/>
    <property type="match status" value="1"/>
</dbReference>
<dbReference type="STRING" id="313596.RB2501_10787"/>
<dbReference type="GO" id="GO:0019825">
    <property type="term" value="F:oxygen binding"/>
    <property type="evidence" value="ECO:0007669"/>
    <property type="project" value="InterPro"/>
</dbReference>
<dbReference type="Proteomes" id="UP000009049">
    <property type="component" value="Chromosome"/>
</dbReference>
<proteinExistence type="predicted"/>
<dbReference type="InterPro" id="IPR009050">
    <property type="entry name" value="Globin-like_sf"/>
</dbReference>
<evidence type="ECO:0000313" key="1">
    <source>
        <dbReference type="EMBL" id="EAR14806.1"/>
    </source>
</evidence>
<dbReference type="KEGG" id="rbi:RB2501_10787"/>
<evidence type="ECO:0000313" key="2">
    <source>
        <dbReference type="Proteomes" id="UP000009049"/>
    </source>
</evidence>
<accession>A4CMB4</accession>
<dbReference type="InterPro" id="IPR012292">
    <property type="entry name" value="Globin/Proto"/>
</dbReference>
<reference evidence="1 2" key="1">
    <citation type="journal article" date="2009" name="J. Bacteriol.">
        <title>Complete genome sequence of Robiginitalea biformata HTCC2501.</title>
        <authorList>
            <person name="Oh H.M."/>
            <person name="Giovannoni S.J."/>
            <person name="Lee K."/>
            <person name="Ferriera S."/>
            <person name="Johnson J."/>
            <person name="Cho J.C."/>
        </authorList>
    </citation>
    <scope>NUCLEOTIDE SEQUENCE [LARGE SCALE GENOMIC DNA]</scope>
    <source>
        <strain evidence="2">ATCC BAA-864 / HTCC2501 / KCTC 12146</strain>
    </source>
</reference>
<name>A4CMB4_ROBBH</name>
<keyword evidence="2" id="KW-1185">Reference proteome</keyword>
<organism evidence="1 2">
    <name type="scientific">Robiginitalea biformata (strain ATCC BAA-864 / DSM 15991 / KCTC 12146 / HTCC2501)</name>
    <dbReference type="NCBI Taxonomy" id="313596"/>
    <lineage>
        <taxon>Bacteria</taxon>
        <taxon>Pseudomonadati</taxon>
        <taxon>Bacteroidota</taxon>
        <taxon>Flavobacteriia</taxon>
        <taxon>Flavobacteriales</taxon>
        <taxon>Flavobacteriaceae</taxon>
        <taxon>Robiginitalea</taxon>
    </lineage>
</organism>
<dbReference type="eggNOG" id="COG2346">
    <property type="taxonomic scope" value="Bacteria"/>
</dbReference>
<dbReference type="Gene3D" id="1.10.490.10">
    <property type="entry name" value="Globins"/>
    <property type="match status" value="1"/>
</dbReference>
<dbReference type="CDD" id="cd08916">
    <property type="entry name" value="TrHb3_P"/>
    <property type="match status" value="1"/>
</dbReference>
<dbReference type="OrthoDB" id="25954at2"/>
<evidence type="ECO:0008006" key="3">
    <source>
        <dbReference type="Google" id="ProtNLM"/>
    </source>
</evidence>
<dbReference type="HOGENOM" id="CLU_104957_4_1_10"/>
<gene>
    <name evidence="1" type="ordered locus">RB2501_10787</name>
</gene>
<dbReference type="EMBL" id="CP001712">
    <property type="protein sequence ID" value="EAR14806.1"/>
    <property type="molecule type" value="Genomic_DNA"/>
</dbReference>
<dbReference type="AlphaFoldDB" id="A4CMB4"/>
<dbReference type="RefSeq" id="WP_015754127.1">
    <property type="nucleotide sequence ID" value="NC_013222.1"/>
</dbReference>
<dbReference type="GO" id="GO:0020037">
    <property type="term" value="F:heme binding"/>
    <property type="evidence" value="ECO:0007669"/>
    <property type="project" value="InterPro"/>
</dbReference>
<protein>
    <recommendedName>
        <fullName evidence="3">Globin</fullName>
    </recommendedName>
</protein>
<sequence>MEKGDIANRKDVARLVRTFYGKIRQHPVLGPIFEQNITDWEGHFEVLTDFWESQLFPVKKYWGNPVTAHQQVDVQSGGTITMDHFGQWINLWTETLDELFEGDNAWIAKNRARKMSTMLFLKIYEARKR</sequence>